<sequence>MKLMVDTTVVRDGLHFAESPSEGPDGLLYVSDFYAHEVLRIDPRTWSASVAATVPAQPSGLGWLPDGRMLVVSMRDLKLLRLEENGSLSVHADLSPVARGAANDMKVDAQGRAWVGSFGFDFYGLLEADPNADPLFGPGANPPTADIACVRLDGTVSCAAQGLQFPNGTVQLSDGTLMIAETVGTCLTAFSIDPAGKLTDRRIWADLSELGPDGDRVLPDGICADAEDGIWVSDPAHSRAIRLDRHGRVTDRIRTSQPCFAVGLSGPDGRTLICCTAETSNPNIAATRRTGKLEAVRVAVGRQA</sequence>
<dbReference type="RefSeq" id="WP_083640822.1">
    <property type="nucleotide sequence ID" value="NZ_FSRU01000003.1"/>
</dbReference>
<reference evidence="3 4" key="1">
    <citation type="submission" date="2016-11" db="EMBL/GenBank/DDBJ databases">
        <authorList>
            <person name="Jaros S."/>
            <person name="Januszkiewicz K."/>
            <person name="Wedrychowicz H."/>
        </authorList>
    </citation>
    <scope>NUCLEOTIDE SEQUENCE [LARGE SCALE GENOMIC DNA]</scope>
    <source>
        <strain evidence="3 4">GAS95</strain>
    </source>
</reference>
<dbReference type="InterPro" id="IPR051262">
    <property type="entry name" value="SMP-30/CGR1_Lactonase"/>
</dbReference>
<evidence type="ECO:0000259" key="2">
    <source>
        <dbReference type="Pfam" id="PF08450"/>
    </source>
</evidence>
<dbReference type="InterPro" id="IPR013658">
    <property type="entry name" value="SGL"/>
</dbReference>
<dbReference type="Gene3D" id="2.120.10.30">
    <property type="entry name" value="TolB, C-terminal domain"/>
    <property type="match status" value="1"/>
</dbReference>
<feature type="domain" description="SMP-30/Gluconolactonase/LRE-like region" evidence="2">
    <location>
        <begin position="18"/>
        <end position="277"/>
    </location>
</feature>
<name>A0A1N6LGX9_9BURK</name>
<keyword evidence="4" id="KW-1185">Reference proteome</keyword>
<dbReference type="EMBL" id="FSRU01000003">
    <property type="protein sequence ID" value="SIO68070.1"/>
    <property type="molecule type" value="Genomic_DNA"/>
</dbReference>
<dbReference type="AlphaFoldDB" id="A0A1N6LGX9"/>
<dbReference type="Pfam" id="PF08450">
    <property type="entry name" value="SGL"/>
    <property type="match status" value="1"/>
</dbReference>
<evidence type="ECO:0000313" key="4">
    <source>
        <dbReference type="Proteomes" id="UP000185151"/>
    </source>
</evidence>
<organism evidence="3 4">
    <name type="scientific">Paraburkholderia phenazinium</name>
    <dbReference type="NCBI Taxonomy" id="60549"/>
    <lineage>
        <taxon>Bacteria</taxon>
        <taxon>Pseudomonadati</taxon>
        <taxon>Pseudomonadota</taxon>
        <taxon>Betaproteobacteria</taxon>
        <taxon>Burkholderiales</taxon>
        <taxon>Burkholderiaceae</taxon>
        <taxon>Paraburkholderia</taxon>
    </lineage>
</organism>
<dbReference type="PANTHER" id="PTHR47572:SF4">
    <property type="entry name" value="LACTONASE DRP35"/>
    <property type="match status" value="1"/>
</dbReference>
<dbReference type="Proteomes" id="UP000185151">
    <property type="component" value="Unassembled WGS sequence"/>
</dbReference>
<dbReference type="GO" id="GO:0016787">
    <property type="term" value="F:hydrolase activity"/>
    <property type="evidence" value="ECO:0007669"/>
    <property type="project" value="UniProtKB-KW"/>
</dbReference>
<dbReference type="PANTHER" id="PTHR47572">
    <property type="entry name" value="LIPOPROTEIN-RELATED"/>
    <property type="match status" value="1"/>
</dbReference>
<dbReference type="OrthoDB" id="9031811at2"/>
<keyword evidence="1" id="KW-0378">Hydrolase</keyword>
<dbReference type="SUPFAM" id="SSF63829">
    <property type="entry name" value="Calcium-dependent phosphotriesterase"/>
    <property type="match status" value="1"/>
</dbReference>
<evidence type="ECO:0000256" key="1">
    <source>
        <dbReference type="ARBA" id="ARBA00022801"/>
    </source>
</evidence>
<evidence type="ECO:0000313" key="3">
    <source>
        <dbReference type="EMBL" id="SIO68070.1"/>
    </source>
</evidence>
<gene>
    <name evidence="3" type="ORF">SAMN05444165_7270</name>
</gene>
<accession>A0A1N6LGX9</accession>
<dbReference type="InterPro" id="IPR011042">
    <property type="entry name" value="6-blade_b-propeller_TolB-like"/>
</dbReference>
<proteinExistence type="predicted"/>
<protein>
    <submittedName>
        <fullName evidence="3">Sugar lactone lactonase YvrE</fullName>
    </submittedName>
</protein>